<dbReference type="Proteomes" id="UP001501495">
    <property type="component" value="Unassembled WGS sequence"/>
</dbReference>
<protein>
    <recommendedName>
        <fullName evidence="1">IraD/Gp25-like domain-containing protein</fullName>
    </recommendedName>
</protein>
<evidence type="ECO:0000259" key="1">
    <source>
        <dbReference type="Pfam" id="PF04965"/>
    </source>
</evidence>
<dbReference type="InterPro" id="IPR007048">
    <property type="entry name" value="IraD/Gp25-like"/>
</dbReference>
<dbReference type="Gene3D" id="3.10.450.40">
    <property type="match status" value="1"/>
</dbReference>
<accession>A0ABP7XIC4</accession>
<reference evidence="3" key="1">
    <citation type="journal article" date="2019" name="Int. J. Syst. Evol. Microbiol.">
        <title>The Global Catalogue of Microorganisms (GCM) 10K type strain sequencing project: providing services to taxonomists for standard genome sequencing and annotation.</title>
        <authorList>
            <consortium name="The Broad Institute Genomics Platform"/>
            <consortium name="The Broad Institute Genome Sequencing Center for Infectious Disease"/>
            <person name="Wu L."/>
            <person name="Ma J."/>
        </authorList>
    </citation>
    <scope>NUCLEOTIDE SEQUENCE [LARGE SCALE GENOMIC DNA]</scope>
    <source>
        <strain evidence="3">JCM 16703</strain>
    </source>
</reference>
<proteinExistence type="predicted"/>
<name>A0ABP7XIC4_9ACTN</name>
<dbReference type="RefSeq" id="WP_344732993.1">
    <property type="nucleotide sequence ID" value="NZ_BAAAZH010000012.1"/>
</dbReference>
<feature type="domain" description="IraD/Gp25-like" evidence="1">
    <location>
        <begin position="24"/>
        <end position="91"/>
    </location>
</feature>
<evidence type="ECO:0000313" key="3">
    <source>
        <dbReference type="Proteomes" id="UP001501495"/>
    </source>
</evidence>
<keyword evidence="3" id="KW-1185">Reference proteome</keyword>
<dbReference type="Pfam" id="PF04965">
    <property type="entry name" value="GPW_gp25"/>
    <property type="match status" value="1"/>
</dbReference>
<organism evidence="2 3">
    <name type="scientific">Nocardioides fonticola</name>
    <dbReference type="NCBI Taxonomy" id="450363"/>
    <lineage>
        <taxon>Bacteria</taxon>
        <taxon>Bacillati</taxon>
        <taxon>Actinomycetota</taxon>
        <taxon>Actinomycetes</taxon>
        <taxon>Propionibacteriales</taxon>
        <taxon>Nocardioidaceae</taxon>
        <taxon>Nocardioides</taxon>
    </lineage>
</organism>
<comment type="caution">
    <text evidence="2">The sequence shown here is derived from an EMBL/GenBank/DDBJ whole genome shotgun (WGS) entry which is preliminary data.</text>
</comment>
<dbReference type="EMBL" id="BAAAZH010000012">
    <property type="protein sequence ID" value="GAA4117385.1"/>
    <property type="molecule type" value="Genomic_DNA"/>
</dbReference>
<evidence type="ECO:0000313" key="2">
    <source>
        <dbReference type="EMBL" id="GAA4117385.1"/>
    </source>
</evidence>
<gene>
    <name evidence="2" type="ORF">GCM10022215_17950</name>
</gene>
<dbReference type="SUPFAM" id="SSF160719">
    <property type="entry name" value="gpW/gp25-like"/>
    <property type="match status" value="1"/>
</dbReference>
<sequence>MPRHLAFPFAVTASGPLAALAQDSDAEIGQSVGILLATPVGDRRCVPGYGLPDPLGRGADVDTIAQTVSAWEPRADAVAVAVSVTNARGEQTATVALA</sequence>